<feature type="compositionally biased region" description="Polar residues" evidence="1">
    <location>
        <begin position="221"/>
        <end position="242"/>
    </location>
</feature>
<comment type="caution">
    <text evidence="2">The sequence shown here is derived from an EMBL/GenBank/DDBJ whole genome shotgun (WGS) entry which is preliminary data.</text>
</comment>
<evidence type="ECO:0000313" key="2">
    <source>
        <dbReference type="EMBL" id="KAF6737231.1"/>
    </source>
</evidence>
<protein>
    <submittedName>
        <fullName evidence="2">Uncharacterized protein</fullName>
    </submittedName>
</protein>
<name>A0A834L0C4_ORYME</name>
<evidence type="ECO:0000313" key="3">
    <source>
        <dbReference type="Proteomes" id="UP000646548"/>
    </source>
</evidence>
<reference evidence="2" key="1">
    <citation type="journal article" name="BMC Genomics">
        <title>Long-read sequencing and de novo genome assembly of marine medaka (Oryzias melastigma).</title>
        <authorList>
            <person name="Liang P."/>
            <person name="Saqib H.S.A."/>
            <person name="Ni X."/>
            <person name="Shen Y."/>
        </authorList>
    </citation>
    <scope>NUCLEOTIDE SEQUENCE</scope>
    <source>
        <strain evidence="2">Bigg-433</strain>
    </source>
</reference>
<feature type="region of interest" description="Disordered" evidence="1">
    <location>
        <begin position="201"/>
        <end position="242"/>
    </location>
</feature>
<dbReference type="EMBL" id="WKFB01000068">
    <property type="protein sequence ID" value="KAF6737231.1"/>
    <property type="molecule type" value="Genomic_DNA"/>
</dbReference>
<organism evidence="2 3">
    <name type="scientific">Oryzias melastigma</name>
    <name type="common">Marine medaka</name>
    <dbReference type="NCBI Taxonomy" id="30732"/>
    <lineage>
        <taxon>Eukaryota</taxon>
        <taxon>Metazoa</taxon>
        <taxon>Chordata</taxon>
        <taxon>Craniata</taxon>
        <taxon>Vertebrata</taxon>
        <taxon>Euteleostomi</taxon>
        <taxon>Actinopterygii</taxon>
        <taxon>Neopterygii</taxon>
        <taxon>Teleostei</taxon>
        <taxon>Neoteleostei</taxon>
        <taxon>Acanthomorphata</taxon>
        <taxon>Ovalentaria</taxon>
        <taxon>Atherinomorphae</taxon>
        <taxon>Beloniformes</taxon>
        <taxon>Adrianichthyidae</taxon>
        <taxon>Oryziinae</taxon>
        <taxon>Oryzias</taxon>
    </lineage>
</organism>
<feature type="region of interest" description="Disordered" evidence="1">
    <location>
        <begin position="110"/>
        <end position="184"/>
    </location>
</feature>
<feature type="compositionally biased region" description="Polar residues" evidence="1">
    <location>
        <begin position="44"/>
        <end position="59"/>
    </location>
</feature>
<gene>
    <name evidence="2" type="ORF">FQA47_022156</name>
</gene>
<sequence length="242" mass="26492">MMSSLGMLDEFSCGGTDPLGKRVASVPVADEPRPSDADAGSLEGSLSSGQPTFVDSTSAPLPRAEATSPSWGVSSCKCMCSCHAQMLEEIIARVERLERILAQQGLLPDQEPQLHCPQRPAASRMPPSVTWEPPQARNQEARPPSFSRTRKRATETNADAPPVPKRRSVLDTETPSDGPQSIPGTCRRYFRWVTVRLERLPSTSRLLKPKVSSSREKKDLQNTPKPESRLSSPETQTSVEES</sequence>
<dbReference type="AlphaFoldDB" id="A0A834L0C4"/>
<feature type="region of interest" description="Disordered" evidence="1">
    <location>
        <begin position="12"/>
        <end position="74"/>
    </location>
</feature>
<accession>A0A834L0C4</accession>
<proteinExistence type="predicted"/>
<feature type="compositionally biased region" description="Polar residues" evidence="1">
    <location>
        <begin position="171"/>
        <end position="183"/>
    </location>
</feature>
<evidence type="ECO:0000256" key="1">
    <source>
        <dbReference type="SAM" id="MobiDB-lite"/>
    </source>
</evidence>
<dbReference type="Proteomes" id="UP000646548">
    <property type="component" value="Unassembled WGS sequence"/>
</dbReference>